<dbReference type="EMBL" id="VEPZ02001028">
    <property type="protein sequence ID" value="KAE8700601.1"/>
    <property type="molecule type" value="Genomic_DNA"/>
</dbReference>
<name>A0A6A3A880_HIBSY</name>
<keyword evidence="2" id="KW-1185">Reference proteome</keyword>
<organism evidence="1 2">
    <name type="scientific">Hibiscus syriacus</name>
    <name type="common">Rose of Sharon</name>
    <dbReference type="NCBI Taxonomy" id="106335"/>
    <lineage>
        <taxon>Eukaryota</taxon>
        <taxon>Viridiplantae</taxon>
        <taxon>Streptophyta</taxon>
        <taxon>Embryophyta</taxon>
        <taxon>Tracheophyta</taxon>
        <taxon>Spermatophyta</taxon>
        <taxon>Magnoliopsida</taxon>
        <taxon>eudicotyledons</taxon>
        <taxon>Gunneridae</taxon>
        <taxon>Pentapetalae</taxon>
        <taxon>rosids</taxon>
        <taxon>malvids</taxon>
        <taxon>Malvales</taxon>
        <taxon>Malvaceae</taxon>
        <taxon>Malvoideae</taxon>
        <taxon>Hibiscus</taxon>
    </lineage>
</organism>
<accession>A0A6A3A880</accession>
<reference evidence="1" key="1">
    <citation type="submission" date="2019-09" db="EMBL/GenBank/DDBJ databases">
        <title>Draft genome information of white flower Hibiscus syriacus.</title>
        <authorList>
            <person name="Kim Y.-M."/>
        </authorList>
    </citation>
    <scope>NUCLEOTIDE SEQUENCE [LARGE SCALE GENOMIC DNA]</scope>
    <source>
        <strain evidence="1">YM2019G1</strain>
    </source>
</reference>
<gene>
    <name evidence="1" type="ORF">F3Y22_tig00110556pilonHSYRG00392</name>
</gene>
<proteinExistence type="predicted"/>
<comment type="caution">
    <text evidence="1">The sequence shown here is derived from an EMBL/GenBank/DDBJ whole genome shotgun (WGS) entry which is preliminary data.</text>
</comment>
<dbReference type="Proteomes" id="UP000436088">
    <property type="component" value="Unassembled WGS sequence"/>
</dbReference>
<evidence type="ECO:0000313" key="1">
    <source>
        <dbReference type="EMBL" id="KAE8700601.1"/>
    </source>
</evidence>
<protein>
    <submittedName>
        <fullName evidence="1">Uncharacterized protein</fullName>
    </submittedName>
</protein>
<evidence type="ECO:0000313" key="2">
    <source>
        <dbReference type="Proteomes" id="UP000436088"/>
    </source>
</evidence>
<dbReference type="AlphaFoldDB" id="A0A6A3A880"/>
<sequence length="157" mass="18092">MAVCILEQQKRQSLWQSLQENAPTKIFYFILMMFISSSKVVTLDATDNKVEFDKSTHQLLQPIIIQFLHIYFQRYAKTVKDGLCITDSREKRQDIDTTGEHVSSRSSSRVWFLGKPRSISTSSGSSGATLFLPTHTRFHFQHSSRTYFWTLECGSLS</sequence>